<organism evidence="2 3">
    <name type="scientific">Pelagibacterium nitratireducens</name>
    <dbReference type="NCBI Taxonomy" id="1046114"/>
    <lineage>
        <taxon>Bacteria</taxon>
        <taxon>Pseudomonadati</taxon>
        <taxon>Pseudomonadota</taxon>
        <taxon>Alphaproteobacteria</taxon>
        <taxon>Hyphomicrobiales</taxon>
        <taxon>Devosiaceae</taxon>
        <taxon>Pelagibacterium</taxon>
    </lineage>
</organism>
<sequence>MAFHQVRFPLDIALGAQGGPVRATDVVTLASGREERNSRWAHARRRYNAGYGVKSRADMLAVLAFFEERRGRFHSFLWRDGIDFSSSADGGTPAATDQEIGVGDGEATAFQLVKRYGASFDPYLRPITKPVAGSVTVALDGGVLGAGAFSVDLLTGVVTLDEAPDAGAVVTAGFFFDVPVRFDTDRLDVEMSGFDAAVAPAIPLIEVTGE</sequence>
<dbReference type="Proteomes" id="UP001369958">
    <property type="component" value="Chromosome"/>
</dbReference>
<name>A0ABZ2HW92_9HYPH</name>
<feature type="domain" description="DUF2460" evidence="1">
    <location>
        <begin position="4"/>
        <end position="207"/>
    </location>
</feature>
<dbReference type="RefSeq" id="WP_338607367.1">
    <property type="nucleotide sequence ID" value="NZ_CP146275.1"/>
</dbReference>
<dbReference type="EMBL" id="CP146275">
    <property type="protein sequence ID" value="WWT31906.1"/>
    <property type="molecule type" value="Genomic_DNA"/>
</dbReference>
<evidence type="ECO:0000313" key="2">
    <source>
        <dbReference type="EMBL" id="WWT31906.1"/>
    </source>
</evidence>
<gene>
    <name evidence="2" type="ORF">V6617_12925</name>
</gene>
<dbReference type="Pfam" id="PF09343">
    <property type="entry name" value="DUF2460"/>
    <property type="match status" value="1"/>
</dbReference>
<keyword evidence="3" id="KW-1185">Reference proteome</keyword>
<evidence type="ECO:0000313" key="3">
    <source>
        <dbReference type="Proteomes" id="UP001369958"/>
    </source>
</evidence>
<accession>A0ABZ2HW92</accession>
<dbReference type="NCBIfam" id="TIGR02217">
    <property type="entry name" value="chp_TIGR02217"/>
    <property type="match status" value="1"/>
</dbReference>
<reference evidence="2 3" key="1">
    <citation type="submission" date="2024-02" db="EMBL/GenBank/DDBJ databases">
        <title>Complete genome sequence of Pelagibacterium nitratireducens ZH15.</title>
        <authorList>
            <person name="Zhao L.H."/>
        </authorList>
    </citation>
    <scope>NUCLEOTIDE SEQUENCE [LARGE SCALE GENOMIC DNA]</scope>
    <source>
        <strain evidence="2 3">ZH15</strain>
    </source>
</reference>
<evidence type="ECO:0000259" key="1">
    <source>
        <dbReference type="Pfam" id="PF09343"/>
    </source>
</evidence>
<protein>
    <submittedName>
        <fullName evidence="2">DUF2460 domain-containing protein</fullName>
    </submittedName>
</protein>
<dbReference type="InterPro" id="IPR011740">
    <property type="entry name" value="DUF2460"/>
</dbReference>
<proteinExistence type="predicted"/>